<name>A0AAD9VJL7_9HYME</name>
<sequence length="94" mass="11240">MQFVKINEIRRLLAPHHGKSVFEKIKILWSDGWKANPAVVITVAFMPIMVVHGLYEYYFHDTRYHVKKYQKEIIIYRPGDPRIAEIQHYSILDK</sequence>
<organism evidence="2 3">
    <name type="scientific">Odynerus spinipes</name>
    <dbReference type="NCBI Taxonomy" id="1348599"/>
    <lineage>
        <taxon>Eukaryota</taxon>
        <taxon>Metazoa</taxon>
        <taxon>Ecdysozoa</taxon>
        <taxon>Arthropoda</taxon>
        <taxon>Hexapoda</taxon>
        <taxon>Insecta</taxon>
        <taxon>Pterygota</taxon>
        <taxon>Neoptera</taxon>
        <taxon>Endopterygota</taxon>
        <taxon>Hymenoptera</taxon>
        <taxon>Apocrita</taxon>
        <taxon>Aculeata</taxon>
        <taxon>Vespoidea</taxon>
        <taxon>Vespidae</taxon>
        <taxon>Eumeninae</taxon>
        <taxon>Odynerus</taxon>
    </lineage>
</organism>
<comment type="caution">
    <text evidence="2">The sequence shown here is derived from an EMBL/GenBank/DDBJ whole genome shotgun (WGS) entry which is preliminary data.</text>
</comment>
<evidence type="ECO:0000313" key="2">
    <source>
        <dbReference type="EMBL" id="KAK2577156.1"/>
    </source>
</evidence>
<keyword evidence="1" id="KW-1133">Transmembrane helix</keyword>
<gene>
    <name evidence="2" type="ORF">KPH14_003314</name>
</gene>
<dbReference type="EMBL" id="JAIFRP010004357">
    <property type="protein sequence ID" value="KAK2577156.1"/>
    <property type="molecule type" value="Genomic_DNA"/>
</dbReference>
<feature type="transmembrane region" description="Helical" evidence="1">
    <location>
        <begin position="38"/>
        <end position="58"/>
    </location>
</feature>
<keyword evidence="3" id="KW-1185">Reference proteome</keyword>
<dbReference type="Proteomes" id="UP001258017">
    <property type="component" value="Unassembled WGS sequence"/>
</dbReference>
<evidence type="ECO:0000313" key="3">
    <source>
        <dbReference type="Proteomes" id="UP001258017"/>
    </source>
</evidence>
<evidence type="ECO:0000256" key="1">
    <source>
        <dbReference type="SAM" id="Phobius"/>
    </source>
</evidence>
<accession>A0AAD9VJL7</accession>
<reference evidence="2" key="1">
    <citation type="submission" date="2021-08" db="EMBL/GenBank/DDBJ databases">
        <authorList>
            <person name="Misof B."/>
            <person name="Oliver O."/>
            <person name="Podsiadlowski L."/>
            <person name="Donath A."/>
            <person name="Peters R."/>
            <person name="Mayer C."/>
            <person name="Rust J."/>
            <person name="Gunkel S."/>
            <person name="Lesny P."/>
            <person name="Martin S."/>
            <person name="Oeyen J.P."/>
            <person name="Petersen M."/>
            <person name="Panagiotis P."/>
            <person name="Wilbrandt J."/>
            <person name="Tanja T."/>
        </authorList>
    </citation>
    <scope>NUCLEOTIDE SEQUENCE</scope>
    <source>
        <strain evidence="2">GBR_01_08_01A</strain>
        <tissue evidence="2">Thorax + abdomen</tissue>
    </source>
</reference>
<proteinExistence type="predicted"/>
<reference evidence="2" key="2">
    <citation type="journal article" date="2023" name="Commun. Biol.">
        <title>Intrasexual cuticular hydrocarbon dimorphism in a wasp sheds light on hydrocarbon biosynthesis genes in Hymenoptera.</title>
        <authorList>
            <person name="Moris V.C."/>
            <person name="Podsiadlowski L."/>
            <person name="Martin S."/>
            <person name="Oeyen J.P."/>
            <person name="Donath A."/>
            <person name="Petersen M."/>
            <person name="Wilbrandt J."/>
            <person name="Misof B."/>
            <person name="Liedtke D."/>
            <person name="Thamm M."/>
            <person name="Scheiner R."/>
            <person name="Schmitt T."/>
            <person name="Niehuis O."/>
        </authorList>
    </citation>
    <scope>NUCLEOTIDE SEQUENCE</scope>
    <source>
        <strain evidence="2">GBR_01_08_01A</strain>
    </source>
</reference>
<keyword evidence="1" id="KW-0812">Transmembrane</keyword>
<keyword evidence="1" id="KW-0472">Membrane</keyword>
<dbReference type="AlphaFoldDB" id="A0AAD9VJL7"/>
<protein>
    <submittedName>
        <fullName evidence="2">Uncharacterized protein</fullName>
    </submittedName>
</protein>